<sequence length="344" mass="38214">MRSGPLWALRSTSVAVNAHINRHAWVGWLFIYLTEFSFFSTFRLSNLSALVKTSTTPDDDTTPIRIYGVLLGIVQDFVVISFEVVVLSLFDAAINHSCWNDTAPNGCMDCFTRGIPFWSRTKLVCKRLWRFAVIYSVCVLSLATFAMDVVTVRSYHHRYELGWSSDNEKNNVMKIQQTRTATNVLVAALVTQGIVAIVITVWFDLARWTPLGLATKRKGINSRGPGSPTVGLRPPVTYLAMDSNDFIDSDENLCSFFDSDNRMIRGTQRPQSPAILSEDRRDLPPSNIKSVVFGLGLAIITFILTPLLVLLITSYCPPAVASIALNSSLNEPIRLVTAISFVPS</sequence>
<feature type="transmembrane region" description="Helical" evidence="1">
    <location>
        <begin position="66"/>
        <end position="90"/>
    </location>
</feature>
<feature type="transmembrane region" description="Helical" evidence="1">
    <location>
        <begin position="291"/>
        <end position="312"/>
    </location>
</feature>
<keyword evidence="1" id="KW-1133">Transmembrane helix</keyword>
<feature type="transmembrane region" description="Helical" evidence="1">
    <location>
        <begin position="25"/>
        <end position="45"/>
    </location>
</feature>
<gene>
    <name evidence="2" type="ORF">GN244_ATG03993</name>
    <name evidence="3" type="ORF">GN958_ATG01762</name>
</gene>
<evidence type="ECO:0000313" key="3">
    <source>
        <dbReference type="EMBL" id="KAF4148998.1"/>
    </source>
</evidence>
<organism evidence="2 4">
    <name type="scientific">Phytophthora infestans</name>
    <name type="common">Potato late blight agent</name>
    <name type="synonym">Botrytis infestans</name>
    <dbReference type="NCBI Taxonomy" id="4787"/>
    <lineage>
        <taxon>Eukaryota</taxon>
        <taxon>Sar</taxon>
        <taxon>Stramenopiles</taxon>
        <taxon>Oomycota</taxon>
        <taxon>Peronosporomycetes</taxon>
        <taxon>Peronosporales</taxon>
        <taxon>Peronosporaceae</taxon>
        <taxon>Phytophthora</taxon>
    </lineage>
</organism>
<feature type="transmembrane region" description="Helical" evidence="1">
    <location>
        <begin position="128"/>
        <end position="150"/>
    </location>
</feature>
<dbReference type="EMBL" id="WSZM01000080">
    <property type="protein sequence ID" value="KAF4043680.1"/>
    <property type="molecule type" value="Genomic_DNA"/>
</dbReference>
<protein>
    <recommendedName>
        <fullName evidence="5">Transmembrane protein</fullName>
    </recommendedName>
</protein>
<dbReference type="Proteomes" id="UP000602510">
    <property type="component" value="Unassembled WGS sequence"/>
</dbReference>
<evidence type="ECO:0000313" key="2">
    <source>
        <dbReference type="EMBL" id="KAF4043680.1"/>
    </source>
</evidence>
<keyword evidence="1" id="KW-0812">Transmembrane</keyword>
<keyword evidence="1" id="KW-0472">Membrane</keyword>
<dbReference type="EMBL" id="JAACNO010000205">
    <property type="protein sequence ID" value="KAF4148998.1"/>
    <property type="molecule type" value="Genomic_DNA"/>
</dbReference>
<feature type="transmembrane region" description="Helical" evidence="1">
    <location>
        <begin position="183"/>
        <end position="203"/>
    </location>
</feature>
<evidence type="ECO:0008006" key="5">
    <source>
        <dbReference type="Google" id="ProtNLM"/>
    </source>
</evidence>
<accession>A0A833TCE0</accession>
<evidence type="ECO:0000256" key="1">
    <source>
        <dbReference type="SAM" id="Phobius"/>
    </source>
</evidence>
<dbReference type="AlphaFoldDB" id="A0A833TCE0"/>
<evidence type="ECO:0000313" key="4">
    <source>
        <dbReference type="Proteomes" id="UP000602510"/>
    </source>
</evidence>
<dbReference type="Proteomes" id="UP000704712">
    <property type="component" value="Unassembled WGS sequence"/>
</dbReference>
<keyword evidence="4" id="KW-1185">Reference proteome</keyword>
<reference evidence="2" key="1">
    <citation type="submission" date="2020-04" db="EMBL/GenBank/DDBJ databases">
        <title>Hybrid Assembly of Korean Phytophthora infestans isolates.</title>
        <authorList>
            <person name="Prokchorchik M."/>
            <person name="Lee Y."/>
            <person name="Seo J."/>
            <person name="Cho J.-H."/>
            <person name="Park Y.-E."/>
            <person name="Jang D.-C."/>
            <person name="Im J.-S."/>
            <person name="Choi J.-G."/>
            <person name="Park H.-J."/>
            <person name="Lee G.-B."/>
            <person name="Lee Y.-G."/>
            <person name="Hong S.-Y."/>
            <person name="Cho K."/>
            <person name="Sohn K.H."/>
        </authorList>
    </citation>
    <scope>NUCLEOTIDE SEQUENCE</scope>
    <source>
        <strain evidence="2">KR_1_A1</strain>
        <strain evidence="3">KR_2_A2</strain>
    </source>
</reference>
<comment type="caution">
    <text evidence="2">The sequence shown here is derived from an EMBL/GenBank/DDBJ whole genome shotgun (WGS) entry which is preliminary data.</text>
</comment>
<name>A0A833TCE0_PHYIN</name>
<proteinExistence type="predicted"/>